<evidence type="ECO:0000313" key="6">
    <source>
        <dbReference type="EMBL" id="KYQ60658.1"/>
    </source>
</evidence>
<dbReference type="PANTHER" id="PTHR21625:SF1">
    <property type="entry name" value="DYNEIN REGULATORY COMPLEX PROTEIN 1"/>
    <property type="match status" value="1"/>
</dbReference>
<accession>A0A151XK50</accession>
<feature type="coiled-coil region" evidence="3">
    <location>
        <begin position="319"/>
        <end position="346"/>
    </location>
</feature>
<dbReference type="EMBL" id="KQ982052">
    <property type="protein sequence ID" value="KYQ60658.1"/>
    <property type="molecule type" value="Genomic_DNA"/>
</dbReference>
<dbReference type="InterPro" id="IPR039505">
    <property type="entry name" value="DRC1/2_N"/>
</dbReference>
<reference evidence="6 7" key="1">
    <citation type="submission" date="2015-09" db="EMBL/GenBank/DDBJ databases">
        <title>Trachymyrmex zeteki WGS genome.</title>
        <authorList>
            <person name="Nygaard S."/>
            <person name="Hu H."/>
            <person name="Boomsma J."/>
            <person name="Zhang G."/>
        </authorList>
    </citation>
    <scope>NUCLEOTIDE SEQUENCE [LARGE SCALE GENOMIC DNA]</scope>
    <source>
        <strain evidence="6">Tzet28-1</strain>
        <tissue evidence="6">Whole body</tissue>
    </source>
</reference>
<feature type="coiled-coil region" evidence="3">
    <location>
        <begin position="88"/>
        <end position="125"/>
    </location>
</feature>
<feature type="domain" description="Dynein regulatory complex protein 1/2 N-terminal" evidence="4">
    <location>
        <begin position="84"/>
        <end position="185"/>
    </location>
</feature>
<organism evidence="6 7">
    <name type="scientific">Mycetomoellerius zeteki</name>
    <dbReference type="NCBI Taxonomy" id="64791"/>
    <lineage>
        <taxon>Eukaryota</taxon>
        <taxon>Metazoa</taxon>
        <taxon>Ecdysozoa</taxon>
        <taxon>Arthropoda</taxon>
        <taxon>Hexapoda</taxon>
        <taxon>Insecta</taxon>
        <taxon>Pterygota</taxon>
        <taxon>Neoptera</taxon>
        <taxon>Endopterygota</taxon>
        <taxon>Hymenoptera</taxon>
        <taxon>Apocrita</taxon>
        <taxon>Aculeata</taxon>
        <taxon>Formicoidea</taxon>
        <taxon>Formicidae</taxon>
        <taxon>Myrmicinae</taxon>
        <taxon>Mycetomoellerius</taxon>
    </lineage>
</organism>
<dbReference type="Pfam" id="PF14772">
    <property type="entry name" value="NYD-SP28"/>
    <property type="match status" value="1"/>
</dbReference>
<dbReference type="OrthoDB" id="10260459at2759"/>
<dbReference type="GO" id="GO:0003352">
    <property type="term" value="P:regulation of cilium movement"/>
    <property type="evidence" value="ECO:0007669"/>
    <property type="project" value="TreeGrafter"/>
</dbReference>
<dbReference type="InterPro" id="IPR029440">
    <property type="entry name" value="DRC1_C"/>
</dbReference>
<dbReference type="STRING" id="64791.A0A151XK50"/>
<evidence type="ECO:0000256" key="1">
    <source>
        <dbReference type="ARBA" id="ARBA00009688"/>
    </source>
</evidence>
<evidence type="ECO:0000256" key="2">
    <source>
        <dbReference type="ARBA" id="ARBA00023054"/>
    </source>
</evidence>
<dbReference type="GO" id="GO:0005858">
    <property type="term" value="C:axonemal dynein complex"/>
    <property type="evidence" value="ECO:0007669"/>
    <property type="project" value="InterPro"/>
</dbReference>
<feature type="coiled-coil region" evidence="3">
    <location>
        <begin position="219"/>
        <end position="293"/>
    </location>
</feature>
<dbReference type="InterPro" id="IPR039750">
    <property type="entry name" value="DRC1/DRC2"/>
</dbReference>
<keyword evidence="7" id="KW-1185">Reference proteome</keyword>
<dbReference type="Pfam" id="PF14775">
    <property type="entry name" value="NYD-SP28_assoc"/>
    <property type="match status" value="1"/>
</dbReference>
<dbReference type="GO" id="GO:0070286">
    <property type="term" value="P:axonemal dynein complex assembly"/>
    <property type="evidence" value="ECO:0007669"/>
    <property type="project" value="InterPro"/>
</dbReference>
<feature type="domain" description="Dynein regulatory complex protein 1 C-terminal" evidence="5">
    <location>
        <begin position="701"/>
        <end position="758"/>
    </location>
</feature>
<feature type="coiled-coil region" evidence="3">
    <location>
        <begin position="153"/>
        <end position="180"/>
    </location>
</feature>
<dbReference type="PANTHER" id="PTHR21625">
    <property type="entry name" value="NYD-SP28 PROTEIN"/>
    <property type="match status" value="1"/>
</dbReference>
<gene>
    <name evidence="6" type="ORF">ALC60_00283</name>
</gene>
<evidence type="ECO:0000313" key="7">
    <source>
        <dbReference type="Proteomes" id="UP000075809"/>
    </source>
</evidence>
<feature type="coiled-coil region" evidence="3">
    <location>
        <begin position="727"/>
        <end position="761"/>
    </location>
</feature>
<keyword evidence="2 3" id="KW-0175">Coiled coil</keyword>
<protein>
    <recommendedName>
        <fullName evidence="8">Dynein regulatory complex protein 1</fullName>
    </recommendedName>
</protein>
<dbReference type="GO" id="GO:0060285">
    <property type="term" value="P:cilium-dependent cell motility"/>
    <property type="evidence" value="ECO:0007669"/>
    <property type="project" value="TreeGrafter"/>
</dbReference>
<evidence type="ECO:0000256" key="3">
    <source>
        <dbReference type="SAM" id="Coils"/>
    </source>
</evidence>
<proteinExistence type="inferred from homology"/>
<name>A0A151XK50_9HYME</name>
<evidence type="ECO:0000259" key="4">
    <source>
        <dbReference type="Pfam" id="PF14772"/>
    </source>
</evidence>
<dbReference type="Proteomes" id="UP000075809">
    <property type="component" value="Unassembled WGS sequence"/>
</dbReference>
<comment type="similarity">
    <text evidence="1">Belongs to the DRC1 family.</text>
</comment>
<dbReference type="AlphaFoldDB" id="A0A151XK50"/>
<evidence type="ECO:0008006" key="8">
    <source>
        <dbReference type="Google" id="ProtNLM"/>
    </source>
</evidence>
<evidence type="ECO:0000259" key="5">
    <source>
        <dbReference type="Pfam" id="PF14775"/>
    </source>
</evidence>
<sequence length="779" mass="91471">MDDRYPEFAEDAEELSVTSLDPKERKLARRIRIQWRLEALAKKSDIEDEEIIEKTLTERQILASSDLLENLSLEGDEVVTSVKVANDARELQRRREAQEIRRKLLKKLEEDDKECMKRYRKINEKWSGILASKDPLDIHAEMEAQNAKCLEILERKDAVIAQLREELENADLKFVNDQKSQNEDVDLLINRMDNQMDIMTKAYRCELSLINDAIDSEHKILLENLSEKWEALYKKLQEDSLAGLDRRKEIMQEYEEEMKRVMIEHQEEFRAQKISFELEIQKLEQEVENTKALCFMNIEKLDYSYAVLKRREDENATVKNQQKRRINKLQDVASGLKKNYTELEENTRLEIQKFTDQVIKTHKNILDLIEKSNHFTRINDKKFMQIWDMNEKKANELLDKILNADKIIYEQLLGVEWKPPEKTLLKKEDLPSYRNVMCAIEEENRLINEKKIICKSYKSASTIEEINLERQLLNRIIKQISDRCDYLIEDKLLELLLPYTANDQLVIRLDNVFQALNIKSEKELGFLLNFFLPYAYCPMCSEDISRSTEESPSLKTDIEQADVCGATEEFTKDEAKLIATVKEAICDEQLSTPSDEMSIIGTSSRSSSTKTVLPIAECTSTSDGSISDIVKDDDQMQRRLLCDKGHLLEIEATFVSRALREFVERYHFVKWKEMPETFQEKLTEKKTVVSRNMTVQDITDFWNRYNEIFPAKKERLWDGLLIGLNKYHEILKERHNLNIEVKSLRTQNAELRRLLKTYTIQCKCDGLPQNDARSIHEAT</sequence>
<dbReference type="KEGG" id="mzt:108731995"/>